<feature type="transmembrane region" description="Helical" evidence="8">
    <location>
        <begin position="21"/>
        <end position="41"/>
    </location>
</feature>
<dbReference type="GO" id="GO:0005886">
    <property type="term" value="C:plasma membrane"/>
    <property type="evidence" value="ECO:0007669"/>
    <property type="project" value="UniProtKB-SubCell"/>
</dbReference>
<keyword evidence="5 8" id="KW-1133">Transmembrane helix</keyword>
<keyword evidence="7" id="KW-0813">Transport</keyword>
<name>A0A4R7JH12_9GAMM</name>
<dbReference type="EMBL" id="SOAX01000008">
    <property type="protein sequence ID" value="TDT37090.1"/>
    <property type="molecule type" value="Genomic_DNA"/>
</dbReference>
<dbReference type="AlphaFoldDB" id="A0A4R7JH12"/>
<dbReference type="InterPro" id="IPR003400">
    <property type="entry name" value="ExbD"/>
</dbReference>
<sequence>MKESRRARRMQRHYRRMSKPGGLNLTALMDIFTILVFFLMVNSSDVRVLQQEKDITLPESRADTVPEDVLRVVVAGGSILISGREVAQVTGDAWPSDDEERVEGLYEALSQRVGDREVPERGLPAMIVADRDMEYAVLRPIMRTAVEAGFRQLHLAVEKQPGEATGE</sequence>
<dbReference type="Pfam" id="PF02472">
    <property type="entry name" value="ExbD"/>
    <property type="match status" value="1"/>
</dbReference>
<evidence type="ECO:0000256" key="3">
    <source>
        <dbReference type="ARBA" id="ARBA00022475"/>
    </source>
</evidence>
<evidence type="ECO:0000256" key="8">
    <source>
        <dbReference type="SAM" id="Phobius"/>
    </source>
</evidence>
<evidence type="ECO:0000256" key="5">
    <source>
        <dbReference type="ARBA" id="ARBA00022989"/>
    </source>
</evidence>
<reference evidence="9 10" key="1">
    <citation type="submission" date="2019-03" db="EMBL/GenBank/DDBJ databases">
        <title>Genomic Encyclopedia of Type Strains, Phase IV (KMG-IV): sequencing the most valuable type-strain genomes for metagenomic binning, comparative biology and taxonomic classification.</title>
        <authorList>
            <person name="Goeker M."/>
        </authorList>
    </citation>
    <scope>NUCLEOTIDE SEQUENCE [LARGE SCALE GENOMIC DNA]</scope>
    <source>
        <strain evidence="9 10">DSM 15505</strain>
    </source>
</reference>
<comment type="subcellular location">
    <subcellularLocation>
        <location evidence="1">Cell membrane</location>
        <topology evidence="1">Single-pass membrane protein</topology>
    </subcellularLocation>
    <subcellularLocation>
        <location evidence="7">Cell membrane</location>
        <topology evidence="7">Single-pass type II membrane protein</topology>
    </subcellularLocation>
</comment>
<dbReference type="OrthoDB" id="5294637at2"/>
<keyword evidence="10" id="KW-1185">Reference proteome</keyword>
<evidence type="ECO:0000256" key="4">
    <source>
        <dbReference type="ARBA" id="ARBA00022692"/>
    </source>
</evidence>
<organism evidence="9 10">
    <name type="scientific">Halospina denitrificans</name>
    <dbReference type="NCBI Taxonomy" id="332522"/>
    <lineage>
        <taxon>Bacteria</taxon>
        <taxon>Pseudomonadati</taxon>
        <taxon>Pseudomonadota</taxon>
        <taxon>Gammaproteobacteria</taxon>
        <taxon>Halospina</taxon>
    </lineage>
</organism>
<evidence type="ECO:0000256" key="6">
    <source>
        <dbReference type="ARBA" id="ARBA00023136"/>
    </source>
</evidence>
<keyword evidence="6 8" id="KW-0472">Membrane</keyword>
<evidence type="ECO:0000256" key="7">
    <source>
        <dbReference type="RuleBase" id="RU003879"/>
    </source>
</evidence>
<dbReference type="Proteomes" id="UP000295830">
    <property type="component" value="Unassembled WGS sequence"/>
</dbReference>
<keyword evidence="3" id="KW-1003">Cell membrane</keyword>
<accession>A0A4R7JH12</accession>
<dbReference type="RefSeq" id="WP_133737254.1">
    <property type="nucleotide sequence ID" value="NZ_SOAX01000008.1"/>
</dbReference>
<comment type="similarity">
    <text evidence="2 7">Belongs to the ExbD/TolR family.</text>
</comment>
<evidence type="ECO:0000256" key="2">
    <source>
        <dbReference type="ARBA" id="ARBA00005811"/>
    </source>
</evidence>
<keyword evidence="4 7" id="KW-0812">Transmembrane</keyword>
<keyword evidence="7" id="KW-0653">Protein transport</keyword>
<dbReference type="GO" id="GO:0022857">
    <property type="term" value="F:transmembrane transporter activity"/>
    <property type="evidence" value="ECO:0007669"/>
    <property type="project" value="InterPro"/>
</dbReference>
<evidence type="ECO:0000256" key="1">
    <source>
        <dbReference type="ARBA" id="ARBA00004162"/>
    </source>
</evidence>
<protein>
    <submittedName>
        <fullName evidence="9">Biopolymer transport protein ExbD</fullName>
    </submittedName>
</protein>
<proteinExistence type="inferred from homology"/>
<dbReference type="GO" id="GO:0015031">
    <property type="term" value="P:protein transport"/>
    <property type="evidence" value="ECO:0007669"/>
    <property type="project" value="UniProtKB-KW"/>
</dbReference>
<comment type="caution">
    <text evidence="9">The sequence shown here is derived from an EMBL/GenBank/DDBJ whole genome shotgun (WGS) entry which is preliminary data.</text>
</comment>
<evidence type="ECO:0000313" key="10">
    <source>
        <dbReference type="Proteomes" id="UP000295830"/>
    </source>
</evidence>
<evidence type="ECO:0000313" key="9">
    <source>
        <dbReference type="EMBL" id="TDT37090.1"/>
    </source>
</evidence>
<gene>
    <name evidence="9" type="ORF">DES49_3042</name>
</gene>